<dbReference type="EMBL" id="DF820455">
    <property type="protein sequence ID" value="GAK49085.1"/>
    <property type="molecule type" value="Genomic_DNA"/>
</dbReference>
<dbReference type="EMBL" id="DF820455">
    <property type="protein sequence ID" value="GAK48892.1"/>
    <property type="molecule type" value="Genomic_DNA"/>
</dbReference>
<gene>
    <name evidence="2" type="ORF">U14_00103</name>
    <name evidence="3" type="ORF">U14_00303</name>
    <name evidence="4" type="ORF">U14_03595</name>
    <name evidence="5" type="ORF">U14_04777</name>
</gene>
<evidence type="ECO:0000313" key="6">
    <source>
        <dbReference type="Proteomes" id="UP000030700"/>
    </source>
</evidence>
<protein>
    <recommendedName>
        <fullName evidence="1">Transposase IS66 central domain-containing protein</fullName>
    </recommendedName>
</protein>
<name>A0A081BPM8_9BACT</name>
<keyword evidence="6" id="KW-1185">Reference proteome</keyword>
<evidence type="ECO:0000313" key="4">
    <source>
        <dbReference type="EMBL" id="GAK52344.1"/>
    </source>
</evidence>
<sequence length="71" mass="8119">MTDFRVPFDNNLAERDLRMIKVKQKISGTFRSPEGTRAFCRIRGFISTIKKQGKNVLEALTNTFKALPNTT</sequence>
<dbReference type="InterPro" id="IPR052344">
    <property type="entry name" value="Transposase-related"/>
</dbReference>
<dbReference type="PANTHER" id="PTHR33678">
    <property type="entry name" value="BLL1576 PROTEIN"/>
    <property type="match status" value="1"/>
</dbReference>
<accession>A0A081BPM8</accession>
<evidence type="ECO:0000313" key="3">
    <source>
        <dbReference type="EMBL" id="GAK49085.1"/>
    </source>
</evidence>
<organism evidence="4">
    <name type="scientific">Candidatus Moduliflexus flocculans</name>
    <dbReference type="NCBI Taxonomy" id="1499966"/>
    <lineage>
        <taxon>Bacteria</taxon>
        <taxon>Candidatus Moduliflexota</taxon>
        <taxon>Candidatus Moduliflexia</taxon>
        <taxon>Candidatus Moduliflexales</taxon>
        <taxon>Candidatus Moduliflexaceae</taxon>
    </lineage>
</organism>
<dbReference type="PANTHER" id="PTHR33678:SF1">
    <property type="entry name" value="BLL1576 PROTEIN"/>
    <property type="match status" value="1"/>
</dbReference>
<dbReference type="EMBL" id="DF820458">
    <property type="protein sequence ID" value="GAK52344.1"/>
    <property type="molecule type" value="Genomic_DNA"/>
</dbReference>
<dbReference type="InterPro" id="IPR004291">
    <property type="entry name" value="Transposase_IS66_central"/>
</dbReference>
<reference evidence="4" key="1">
    <citation type="journal article" date="2015" name="PeerJ">
        <title>First genomic representation of candidate bacterial phylum KSB3 points to enhanced environmental sensing as a trigger of wastewater bulking.</title>
        <authorList>
            <person name="Sekiguchi Y."/>
            <person name="Ohashi A."/>
            <person name="Parks D.H."/>
            <person name="Yamauchi T."/>
            <person name="Tyson G.W."/>
            <person name="Hugenholtz P."/>
        </authorList>
    </citation>
    <scope>NUCLEOTIDE SEQUENCE [LARGE SCALE GENOMIC DNA]</scope>
</reference>
<feature type="domain" description="Transposase IS66 central" evidence="1">
    <location>
        <begin position="2"/>
        <end position="37"/>
    </location>
</feature>
<dbReference type="EMBL" id="DF820459">
    <property type="protein sequence ID" value="GAK53512.1"/>
    <property type="molecule type" value="Genomic_DNA"/>
</dbReference>
<dbReference type="STRING" id="1499966.U14_00103"/>
<dbReference type="Proteomes" id="UP000030700">
    <property type="component" value="Unassembled WGS sequence"/>
</dbReference>
<dbReference type="HOGENOM" id="CLU_181215_0_0_0"/>
<dbReference type="Pfam" id="PF03050">
    <property type="entry name" value="DDE_Tnp_IS66"/>
    <property type="match status" value="1"/>
</dbReference>
<evidence type="ECO:0000313" key="5">
    <source>
        <dbReference type="EMBL" id="GAK53512.1"/>
    </source>
</evidence>
<evidence type="ECO:0000259" key="1">
    <source>
        <dbReference type="Pfam" id="PF03050"/>
    </source>
</evidence>
<dbReference type="AlphaFoldDB" id="A0A081BPM8"/>
<evidence type="ECO:0000313" key="2">
    <source>
        <dbReference type="EMBL" id="GAK48892.1"/>
    </source>
</evidence>
<proteinExistence type="predicted"/>